<evidence type="ECO:0000313" key="2">
    <source>
        <dbReference type="EMBL" id="MCY1138667.1"/>
    </source>
</evidence>
<protein>
    <submittedName>
        <fullName evidence="2">STAS domain-containing protein</fullName>
    </submittedName>
</protein>
<accession>A0ABT4AWR6</accession>
<evidence type="ECO:0000259" key="1">
    <source>
        <dbReference type="PROSITE" id="PS50801"/>
    </source>
</evidence>
<dbReference type="CDD" id="cd07043">
    <property type="entry name" value="STAS_anti-anti-sigma_factors"/>
    <property type="match status" value="1"/>
</dbReference>
<dbReference type="PROSITE" id="PS50801">
    <property type="entry name" value="STAS"/>
    <property type="match status" value="1"/>
</dbReference>
<gene>
    <name evidence="2" type="ORF">OWR29_11725</name>
</gene>
<dbReference type="InterPro" id="IPR058548">
    <property type="entry name" value="MlaB-like_STAS"/>
</dbReference>
<sequence length="153" mass="16596">MDARGTPAPRAITRASSEHGDAMLSARGAFDRDNRNELISVVEASFADGHRTVMLDVSQVTFIDASVVNALVNCEEDARAQGRTLRLLNPGPATAQILIDTGTFTALCGYRRGGDGATAQRTVRSVTRRDAVIDRAYQVLAASRRMVEDVREF</sequence>
<comment type="caution">
    <text evidence="2">The sequence shown here is derived from an EMBL/GenBank/DDBJ whole genome shotgun (WGS) entry which is preliminary data.</text>
</comment>
<dbReference type="InterPro" id="IPR036513">
    <property type="entry name" value="STAS_dom_sf"/>
</dbReference>
<feature type="domain" description="STAS" evidence="1">
    <location>
        <begin position="11"/>
        <end position="102"/>
    </location>
</feature>
<dbReference type="Proteomes" id="UP001151002">
    <property type="component" value="Unassembled WGS sequence"/>
</dbReference>
<dbReference type="EMBL" id="JAPNTZ010000004">
    <property type="protein sequence ID" value="MCY1138667.1"/>
    <property type="molecule type" value="Genomic_DNA"/>
</dbReference>
<proteinExistence type="predicted"/>
<reference evidence="2" key="1">
    <citation type="submission" date="2022-11" db="EMBL/GenBank/DDBJ databases">
        <authorList>
            <person name="Somphong A."/>
            <person name="Phongsopitanun W."/>
        </authorList>
    </citation>
    <scope>NUCLEOTIDE SEQUENCE</scope>
    <source>
        <strain evidence="2">Pm04-4</strain>
    </source>
</reference>
<dbReference type="RefSeq" id="WP_267562723.1">
    <property type="nucleotide sequence ID" value="NZ_JAPNTZ010000004.1"/>
</dbReference>
<dbReference type="Pfam" id="PF13466">
    <property type="entry name" value="STAS_2"/>
    <property type="match status" value="1"/>
</dbReference>
<keyword evidence="3" id="KW-1185">Reference proteome</keyword>
<dbReference type="SUPFAM" id="SSF52091">
    <property type="entry name" value="SpoIIaa-like"/>
    <property type="match status" value="1"/>
</dbReference>
<dbReference type="Gene3D" id="3.30.750.24">
    <property type="entry name" value="STAS domain"/>
    <property type="match status" value="1"/>
</dbReference>
<name>A0ABT4AWR6_9ACTN</name>
<organism evidence="2 3">
    <name type="scientific">Paractinoplanes pyxinae</name>
    <dbReference type="NCBI Taxonomy" id="2997416"/>
    <lineage>
        <taxon>Bacteria</taxon>
        <taxon>Bacillati</taxon>
        <taxon>Actinomycetota</taxon>
        <taxon>Actinomycetes</taxon>
        <taxon>Micromonosporales</taxon>
        <taxon>Micromonosporaceae</taxon>
        <taxon>Paractinoplanes</taxon>
    </lineage>
</organism>
<evidence type="ECO:0000313" key="3">
    <source>
        <dbReference type="Proteomes" id="UP001151002"/>
    </source>
</evidence>
<dbReference type="InterPro" id="IPR002645">
    <property type="entry name" value="STAS_dom"/>
</dbReference>